<evidence type="ECO:0000256" key="7">
    <source>
        <dbReference type="ARBA" id="ARBA00023132"/>
    </source>
</evidence>
<keyword evidence="4" id="KW-0509">mRNA transport</keyword>
<evidence type="ECO:0000256" key="12">
    <source>
        <dbReference type="ARBA" id="ARBA00030897"/>
    </source>
</evidence>
<keyword evidence="13" id="KW-0175">Coiled coil</keyword>
<dbReference type="GO" id="GO:0044614">
    <property type="term" value="C:nuclear pore cytoplasmic filaments"/>
    <property type="evidence" value="ECO:0007669"/>
    <property type="project" value="TreeGrafter"/>
</dbReference>
<evidence type="ECO:0000256" key="1">
    <source>
        <dbReference type="ARBA" id="ARBA00004567"/>
    </source>
</evidence>
<dbReference type="GO" id="GO:0015031">
    <property type="term" value="P:protein transport"/>
    <property type="evidence" value="ECO:0007669"/>
    <property type="project" value="UniProtKB-KW"/>
</dbReference>
<evidence type="ECO:0000256" key="6">
    <source>
        <dbReference type="ARBA" id="ARBA00023010"/>
    </source>
</evidence>
<evidence type="ECO:0000256" key="2">
    <source>
        <dbReference type="ARBA" id="ARBA00011056"/>
    </source>
</evidence>
<comment type="subcellular location">
    <subcellularLocation>
        <location evidence="1">Nucleus</location>
        <location evidence="1">Nuclear pore complex</location>
    </subcellularLocation>
</comment>
<reference evidence="14 15" key="1">
    <citation type="submission" date="2015-07" db="EMBL/GenBank/DDBJ databases">
        <title>The genome of Melipona quadrifasciata.</title>
        <authorList>
            <person name="Pan H."/>
            <person name="Kapheim K."/>
        </authorList>
    </citation>
    <scope>NUCLEOTIDE SEQUENCE [LARGE SCALE GENOMIC DNA]</scope>
    <source>
        <strain evidence="14">0111107301</strain>
        <tissue evidence="14">Whole body</tissue>
    </source>
</reference>
<evidence type="ECO:0000256" key="5">
    <source>
        <dbReference type="ARBA" id="ARBA00022927"/>
    </source>
</evidence>
<dbReference type="GO" id="GO:0005737">
    <property type="term" value="C:cytoplasm"/>
    <property type="evidence" value="ECO:0007669"/>
    <property type="project" value="TreeGrafter"/>
</dbReference>
<dbReference type="InterPro" id="IPR038506">
    <property type="entry name" value="GLE1-like_sf"/>
</dbReference>
<sequence>MPHFVSTKDEIIQNMDDIASDFVCLKVSALKKASRISGEVDRITIGPDSIMNENKTEKLENIENERNSCNVTVPQKPIRSQNKISMQSGITFSVKKILLESEYQRKEEVQKEIARHWQHMKENGKAIQKHIAISQSHMAKERERRSKENYAYILAEERIAEQEEIRRRHERQKEVEKYRKEMKEKEELTKEIMILRNVYVQKNNDFEKYRDMLALSESYKDKHSFALVLSSYVAKLEESHLQMKLMDEKIKIGEITSVDLNIMVKLVQQIDELLSLFKSDIDRINIQSEVNLTRAENMIHSHTTQLAESQELPNSQTICEPVISEQINIGNNEVQKYEEEKGNIVPENMISTNISQEIPIVNIEENISTAESDKDYLYKYVNKELFECQKAINIPVNAISGISQQHLTDKYEKLHNLLVGKSWPNNQGETLVSSKPKMAFPISAIIVALWNDHSDFGDLLLSHFYNVCPFTVPIFMPKMVGQSNDDYYKLMGYKYAEDGTIENHDKFLKRMSGLMRLYASITITTQRKGVTKINPHGLQKAWQWLAAISNIEPRKEVTDLCATLLLDMLEVAGNTLWIAYRKQFHKILTLLSEEYYPRMKNVGSIGSGPLVRLEEFLKNSLAKGSISPPDGQLPPNFW</sequence>
<dbReference type="STRING" id="166423.A0A0M9ABE5"/>
<dbReference type="GO" id="GO:0016973">
    <property type="term" value="P:poly(A)+ mRNA export from nucleus"/>
    <property type="evidence" value="ECO:0007669"/>
    <property type="project" value="InterPro"/>
</dbReference>
<evidence type="ECO:0000256" key="10">
    <source>
        <dbReference type="ARBA" id="ARBA00026227"/>
    </source>
</evidence>
<keyword evidence="15" id="KW-1185">Reference proteome</keyword>
<dbReference type="InterPro" id="IPR012476">
    <property type="entry name" value="GLE1"/>
</dbReference>
<keyword evidence="3" id="KW-0813">Transport</keyword>
<evidence type="ECO:0000313" key="15">
    <source>
        <dbReference type="Proteomes" id="UP000053105"/>
    </source>
</evidence>
<dbReference type="Proteomes" id="UP000053105">
    <property type="component" value="Unassembled WGS sequence"/>
</dbReference>
<evidence type="ECO:0000313" key="14">
    <source>
        <dbReference type="EMBL" id="KOX80386.1"/>
    </source>
</evidence>
<keyword evidence="5" id="KW-0653">Protein transport</keyword>
<dbReference type="EMBL" id="KQ435701">
    <property type="protein sequence ID" value="KOX80386.1"/>
    <property type="molecule type" value="Genomic_DNA"/>
</dbReference>
<dbReference type="PANTHER" id="PTHR12960">
    <property type="entry name" value="GLE-1-RELATED"/>
    <property type="match status" value="1"/>
</dbReference>
<evidence type="ECO:0000256" key="8">
    <source>
        <dbReference type="ARBA" id="ARBA00023242"/>
    </source>
</evidence>
<dbReference type="Pfam" id="PF07817">
    <property type="entry name" value="GLE1"/>
    <property type="match status" value="1"/>
</dbReference>
<name>A0A0M9ABE5_9HYME</name>
<dbReference type="Gene3D" id="1.25.40.510">
    <property type="entry name" value="GLE1-like"/>
    <property type="match status" value="1"/>
</dbReference>
<keyword evidence="8" id="KW-0539">Nucleus</keyword>
<keyword evidence="6" id="KW-0811">Translocation</keyword>
<comment type="function">
    <text evidence="9">Required for the export of mRNAs containing poly(A) tails from the nucleus into the cytoplasm. May be involved in the terminal step of the mRNA transport through the nuclear pore complex (NPC).</text>
</comment>
<organism evidence="14 15">
    <name type="scientific">Melipona quadrifasciata</name>
    <dbReference type="NCBI Taxonomy" id="166423"/>
    <lineage>
        <taxon>Eukaryota</taxon>
        <taxon>Metazoa</taxon>
        <taxon>Ecdysozoa</taxon>
        <taxon>Arthropoda</taxon>
        <taxon>Hexapoda</taxon>
        <taxon>Insecta</taxon>
        <taxon>Pterygota</taxon>
        <taxon>Neoptera</taxon>
        <taxon>Endopterygota</taxon>
        <taxon>Hymenoptera</taxon>
        <taxon>Apocrita</taxon>
        <taxon>Aculeata</taxon>
        <taxon>Apoidea</taxon>
        <taxon>Anthophila</taxon>
        <taxon>Apidae</taxon>
        <taxon>Melipona</taxon>
    </lineage>
</organism>
<dbReference type="PANTHER" id="PTHR12960:SF0">
    <property type="entry name" value="MRNA EXPORT FACTOR GLE1"/>
    <property type="match status" value="1"/>
</dbReference>
<dbReference type="OrthoDB" id="420884at2759"/>
<protein>
    <recommendedName>
        <fullName evidence="10">mRNA export factor GLE1</fullName>
    </recommendedName>
    <alternativeName>
        <fullName evidence="12">GLE1 RNA export mediator</fullName>
    </alternativeName>
    <alternativeName>
        <fullName evidence="11">Nucleoporin GLE1</fullName>
    </alternativeName>
</protein>
<accession>A0A0M9ABE5</accession>
<evidence type="ECO:0000256" key="9">
    <source>
        <dbReference type="ARBA" id="ARBA00024680"/>
    </source>
</evidence>
<gene>
    <name evidence="14" type="ORF">WN51_06675</name>
</gene>
<dbReference type="GO" id="GO:0000822">
    <property type="term" value="F:inositol hexakisphosphate binding"/>
    <property type="evidence" value="ECO:0007669"/>
    <property type="project" value="TreeGrafter"/>
</dbReference>
<evidence type="ECO:0000256" key="13">
    <source>
        <dbReference type="SAM" id="Coils"/>
    </source>
</evidence>
<dbReference type="GO" id="GO:0031369">
    <property type="term" value="F:translation initiation factor binding"/>
    <property type="evidence" value="ECO:0007669"/>
    <property type="project" value="TreeGrafter"/>
</dbReference>
<keyword evidence="7" id="KW-0906">Nuclear pore complex</keyword>
<comment type="similarity">
    <text evidence="2">Belongs to the GLE1 family.</text>
</comment>
<proteinExistence type="inferred from homology"/>
<evidence type="ECO:0000256" key="3">
    <source>
        <dbReference type="ARBA" id="ARBA00022448"/>
    </source>
</evidence>
<evidence type="ECO:0000256" key="11">
    <source>
        <dbReference type="ARBA" id="ARBA00029983"/>
    </source>
</evidence>
<feature type="coiled-coil region" evidence="13">
    <location>
        <begin position="152"/>
        <end position="205"/>
    </location>
</feature>
<dbReference type="AlphaFoldDB" id="A0A0M9ABE5"/>
<evidence type="ECO:0000256" key="4">
    <source>
        <dbReference type="ARBA" id="ARBA00022816"/>
    </source>
</evidence>
<dbReference type="GO" id="GO:0005543">
    <property type="term" value="F:phospholipid binding"/>
    <property type="evidence" value="ECO:0007669"/>
    <property type="project" value="TreeGrafter"/>
</dbReference>